<dbReference type="InterPro" id="IPR001638">
    <property type="entry name" value="Solute-binding_3/MltF_N"/>
</dbReference>
<proteinExistence type="predicted"/>
<evidence type="ECO:0000259" key="2">
    <source>
        <dbReference type="SMART" id="SM00062"/>
    </source>
</evidence>
<dbReference type="Gene3D" id="3.40.190.10">
    <property type="entry name" value="Periplasmic binding protein-like II"/>
    <property type="match status" value="2"/>
</dbReference>
<dbReference type="SUPFAM" id="SSF53850">
    <property type="entry name" value="Periplasmic binding protein-like II"/>
    <property type="match status" value="1"/>
</dbReference>
<keyword evidence="1" id="KW-0732">Signal</keyword>
<dbReference type="PANTHER" id="PTHR35936:SF17">
    <property type="entry name" value="ARGININE-BINDING EXTRACELLULAR PROTEIN ARTP"/>
    <property type="match status" value="1"/>
</dbReference>
<accession>A0A7C4RWE1</accession>
<evidence type="ECO:0000313" key="3">
    <source>
        <dbReference type="EMBL" id="HGU40533.1"/>
    </source>
</evidence>
<protein>
    <submittedName>
        <fullName evidence="3">Amino acid ABC transporter substrate-binding protein</fullName>
    </submittedName>
</protein>
<reference evidence="3" key="1">
    <citation type="journal article" date="2020" name="mSystems">
        <title>Genome- and Community-Level Interaction Insights into Carbon Utilization and Element Cycling Functions of Hydrothermarchaeota in Hydrothermal Sediment.</title>
        <authorList>
            <person name="Zhou Z."/>
            <person name="Liu Y."/>
            <person name="Xu W."/>
            <person name="Pan J."/>
            <person name="Luo Z.H."/>
            <person name="Li M."/>
        </authorList>
    </citation>
    <scope>NUCLEOTIDE SEQUENCE [LARGE SCALE GENOMIC DNA]</scope>
    <source>
        <strain evidence="3">SpSt-609</strain>
    </source>
</reference>
<evidence type="ECO:0000256" key="1">
    <source>
        <dbReference type="ARBA" id="ARBA00022729"/>
    </source>
</evidence>
<dbReference type="Pfam" id="PF00497">
    <property type="entry name" value="SBP_bac_3"/>
    <property type="match status" value="1"/>
</dbReference>
<comment type="caution">
    <text evidence="3">The sequence shown here is derived from an EMBL/GenBank/DDBJ whole genome shotgun (WGS) entry which is preliminary data.</text>
</comment>
<organism evidence="3">
    <name type="scientific">Fervidobacterium thailandense</name>
    <dbReference type="NCBI Taxonomy" id="1008305"/>
    <lineage>
        <taxon>Bacteria</taxon>
        <taxon>Thermotogati</taxon>
        <taxon>Thermotogota</taxon>
        <taxon>Thermotogae</taxon>
        <taxon>Thermotogales</taxon>
        <taxon>Fervidobacteriaceae</taxon>
        <taxon>Fervidobacterium</taxon>
    </lineage>
</organism>
<name>A0A7C4RWE1_9BACT</name>
<dbReference type="PANTHER" id="PTHR35936">
    <property type="entry name" value="MEMBRANE-BOUND LYTIC MUREIN TRANSGLYCOSYLASE F"/>
    <property type="match status" value="1"/>
</dbReference>
<dbReference type="SMART" id="SM00062">
    <property type="entry name" value="PBPb"/>
    <property type="match status" value="1"/>
</dbReference>
<gene>
    <name evidence="3" type="ORF">ENT77_04965</name>
</gene>
<feature type="domain" description="Solute-binding protein family 3/N-terminal" evidence="2">
    <location>
        <begin position="32"/>
        <end position="245"/>
    </location>
</feature>
<dbReference type="EMBL" id="DSZY01000023">
    <property type="protein sequence ID" value="HGU40533.1"/>
    <property type="molecule type" value="Genomic_DNA"/>
</dbReference>
<sequence length="245" mass="27741">MLFSKNSCTYLFILVLFLVLVFSGIVQPAEMIVKVGFLLGSPYAFWSASSLIGIDVDICRLLSREMKYHFEYYVLPFSALDPLVLKSLSLDLVVGGIHITEERKKVFTFSAPYLQSGLAIVLRKGIKWDGNVEHVRFAVKKGATGEMIIREWLKAGKRVGYEALVSNQEILTKLLLGQVDAAFFDYINALYLSKSYGLQVWPKLVYETQIGFVVLKSELLNRINDLISKKSTEIKNIVMRYVGSY</sequence>
<dbReference type="AlphaFoldDB" id="A0A7C4RWE1"/>